<name>A0A0A9GCG9_ARUDO</name>
<evidence type="ECO:0000313" key="1">
    <source>
        <dbReference type="EMBL" id="JAE22187.1"/>
    </source>
</evidence>
<proteinExistence type="predicted"/>
<dbReference type="EMBL" id="GBRH01175709">
    <property type="protein sequence ID" value="JAE22187.1"/>
    <property type="molecule type" value="Transcribed_RNA"/>
</dbReference>
<reference evidence="1" key="1">
    <citation type="submission" date="2014-09" db="EMBL/GenBank/DDBJ databases">
        <authorList>
            <person name="Magalhaes I.L.F."/>
            <person name="Oliveira U."/>
            <person name="Santos F.R."/>
            <person name="Vidigal T.H.D.A."/>
            <person name="Brescovit A.D."/>
            <person name="Santos A.J."/>
        </authorList>
    </citation>
    <scope>NUCLEOTIDE SEQUENCE</scope>
    <source>
        <tissue evidence="1">Shoot tissue taken approximately 20 cm above the soil surface</tissue>
    </source>
</reference>
<protein>
    <submittedName>
        <fullName evidence="1">Uncharacterized protein</fullName>
    </submittedName>
</protein>
<reference evidence="1" key="2">
    <citation type="journal article" date="2015" name="Data Brief">
        <title>Shoot transcriptome of the giant reed, Arundo donax.</title>
        <authorList>
            <person name="Barrero R.A."/>
            <person name="Guerrero F.D."/>
            <person name="Moolhuijzen P."/>
            <person name="Goolsby J.A."/>
            <person name="Tidwell J."/>
            <person name="Bellgard S.E."/>
            <person name="Bellgard M.I."/>
        </authorList>
    </citation>
    <scope>NUCLEOTIDE SEQUENCE</scope>
    <source>
        <tissue evidence="1">Shoot tissue taken approximately 20 cm above the soil surface</tissue>
    </source>
</reference>
<accession>A0A0A9GCG9</accession>
<dbReference type="AlphaFoldDB" id="A0A0A9GCG9"/>
<sequence>MTLEFANGVVVQRCVTIGGEKDILPTHAPTHLSFLSLPSRALSSLASVLAGHSPPHSFTGHSPPHLLEARIKSVLNHVLLKPAHGYVGWLGRIKRYVFLPTFLFFIFIFI</sequence>
<organism evidence="1">
    <name type="scientific">Arundo donax</name>
    <name type="common">Giant reed</name>
    <name type="synonym">Donax arundinaceus</name>
    <dbReference type="NCBI Taxonomy" id="35708"/>
    <lineage>
        <taxon>Eukaryota</taxon>
        <taxon>Viridiplantae</taxon>
        <taxon>Streptophyta</taxon>
        <taxon>Embryophyta</taxon>
        <taxon>Tracheophyta</taxon>
        <taxon>Spermatophyta</taxon>
        <taxon>Magnoliopsida</taxon>
        <taxon>Liliopsida</taxon>
        <taxon>Poales</taxon>
        <taxon>Poaceae</taxon>
        <taxon>PACMAD clade</taxon>
        <taxon>Arundinoideae</taxon>
        <taxon>Arundineae</taxon>
        <taxon>Arundo</taxon>
    </lineage>
</organism>